<keyword evidence="4" id="KW-1185">Reference proteome</keyword>
<dbReference type="AlphaFoldDB" id="A0A2S2CMR0"/>
<dbReference type="EMBL" id="CP029352">
    <property type="protein sequence ID" value="AWK85719.1"/>
    <property type="molecule type" value="Genomic_DNA"/>
</dbReference>
<keyword evidence="1" id="KW-0175">Coiled coil</keyword>
<evidence type="ECO:0000256" key="2">
    <source>
        <dbReference type="SAM" id="MobiDB-lite"/>
    </source>
</evidence>
<protein>
    <submittedName>
        <fullName evidence="3">Uncharacterized protein</fullName>
    </submittedName>
</protein>
<dbReference type="KEGG" id="azz:DEW08_05665"/>
<feature type="coiled-coil region" evidence="1">
    <location>
        <begin position="34"/>
        <end position="82"/>
    </location>
</feature>
<proteinExistence type="predicted"/>
<evidence type="ECO:0000256" key="1">
    <source>
        <dbReference type="SAM" id="Coils"/>
    </source>
</evidence>
<sequence>MTGMLLYCSLALMVLTVLSNRYWRRQLAQSRVAAAKLKGKADDLAVELTEISNEYTKLAQAEADMERRVTKAEQEMQAALIDLDNKRVAPLERYFVFERVDPRPGRFWEAAVRYTPAGVNLLDAGDHRGWTGVRRYLLVADTEREVRDRIGSRFPRKAGFEVIEVAACRLNGLVVNRISELSTFRRPGRPEEEEEGGRTTRRPAPAPARG</sequence>
<gene>
    <name evidence="3" type="ORF">DEW08_05665</name>
</gene>
<evidence type="ECO:0000313" key="4">
    <source>
        <dbReference type="Proteomes" id="UP000245629"/>
    </source>
</evidence>
<accession>A0A2S2CMR0</accession>
<evidence type="ECO:0000313" key="3">
    <source>
        <dbReference type="EMBL" id="AWK85719.1"/>
    </source>
</evidence>
<feature type="region of interest" description="Disordered" evidence="2">
    <location>
        <begin position="184"/>
        <end position="210"/>
    </location>
</feature>
<dbReference type="Proteomes" id="UP000245629">
    <property type="component" value="Chromosome 1"/>
</dbReference>
<dbReference type="OrthoDB" id="7301287at2"/>
<organism evidence="3 4">
    <name type="scientific">Azospirillum thermophilum</name>
    <dbReference type="NCBI Taxonomy" id="2202148"/>
    <lineage>
        <taxon>Bacteria</taxon>
        <taxon>Pseudomonadati</taxon>
        <taxon>Pseudomonadota</taxon>
        <taxon>Alphaproteobacteria</taxon>
        <taxon>Rhodospirillales</taxon>
        <taxon>Azospirillaceae</taxon>
        <taxon>Azospirillum</taxon>
    </lineage>
</organism>
<reference evidence="4" key="1">
    <citation type="submission" date="2018-05" db="EMBL/GenBank/DDBJ databases">
        <title>Azospirillum thermophila sp. nov., a novel isolated from hot spring.</title>
        <authorList>
            <person name="Zhao Z."/>
        </authorList>
    </citation>
    <scope>NUCLEOTIDE SEQUENCE [LARGE SCALE GENOMIC DNA]</scope>
    <source>
        <strain evidence="4">CFH 70021</strain>
    </source>
</reference>
<dbReference type="RefSeq" id="WP_109325135.1">
    <property type="nucleotide sequence ID" value="NZ_CP029352.1"/>
</dbReference>
<name>A0A2S2CMR0_9PROT</name>